<feature type="transmembrane region" description="Helical" evidence="4">
    <location>
        <begin position="328"/>
        <end position="346"/>
    </location>
</feature>
<dbReference type="PANTHER" id="PTHR11360:SF234">
    <property type="entry name" value="MFS-TYPE TRANSPORTER DBAD-RELATED"/>
    <property type="match status" value="1"/>
</dbReference>
<comment type="similarity">
    <text evidence="2">Belongs to the major facilitator superfamily. Monocarboxylate porter (TC 2.A.1.13) family.</text>
</comment>
<dbReference type="PANTHER" id="PTHR11360">
    <property type="entry name" value="MONOCARBOXYLATE TRANSPORTER"/>
    <property type="match status" value="1"/>
</dbReference>
<dbReference type="GO" id="GO:0022857">
    <property type="term" value="F:transmembrane transporter activity"/>
    <property type="evidence" value="ECO:0007669"/>
    <property type="project" value="InterPro"/>
</dbReference>
<dbReference type="GeneID" id="89932331"/>
<dbReference type="Proteomes" id="UP001337655">
    <property type="component" value="Unassembled WGS sequence"/>
</dbReference>
<gene>
    <name evidence="6" type="ORF">LTR77_011009</name>
</gene>
<dbReference type="EMBL" id="JAVRRT010000030">
    <property type="protein sequence ID" value="KAK5162955.1"/>
    <property type="molecule type" value="Genomic_DNA"/>
</dbReference>
<dbReference type="Gene3D" id="1.20.1250.20">
    <property type="entry name" value="MFS general substrate transporter like domains"/>
    <property type="match status" value="2"/>
</dbReference>
<feature type="transmembrane region" description="Helical" evidence="4">
    <location>
        <begin position="156"/>
        <end position="179"/>
    </location>
</feature>
<dbReference type="InterPro" id="IPR011701">
    <property type="entry name" value="MFS"/>
</dbReference>
<dbReference type="Pfam" id="PF07690">
    <property type="entry name" value="MFS_1"/>
    <property type="match status" value="1"/>
</dbReference>
<dbReference type="InterPro" id="IPR036259">
    <property type="entry name" value="MFS_trans_sf"/>
</dbReference>
<keyword evidence="4" id="KW-0812">Transmembrane</keyword>
<keyword evidence="4" id="KW-1133">Transmembrane helix</keyword>
<keyword evidence="4" id="KW-0472">Membrane</keyword>
<reference evidence="6 7" key="1">
    <citation type="submission" date="2023-08" db="EMBL/GenBank/DDBJ databases">
        <title>Black Yeasts Isolated from many extreme environments.</title>
        <authorList>
            <person name="Coleine C."/>
            <person name="Stajich J.E."/>
            <person name="Selbmann L."/>
        </authorList>
    </citation>
    <scope>NUCLEOTIDE SEQUENCE [LARGE SCALE GENOMIC DNA]</scope>
    <source>
        <strain evidence="6 7">CCFEE 5935</strain>
    </source>
</reference>
<evidence type="ECO:0000256" key="1">
    <source>
        <dbReference type="ARBA" id="ARBA00004141"/>
    </source>
</evidence>
<feature type="transmembrane region" description="Helical" evidence="4">
    <location>
        <begin position="297"/>
        <end position="316"/>
    </location>
</feature>
<feature type="transmembrane region" description="Helical" evidence="4">
    <location>
        <begin position="219"/>
        <end position="239"/>
    </location>
</feature>
<feature type="domain" description="Major facilitator superfamily (MFS) profile" evidence="5">
    <location>
        <begin position="59"/>
        <end position="444"/>
    </location>
</feature>
<dbReference type="PROSITE" id="PS50850">
    <property type="entry name" value="MFS"/>
    <property type="match status" value="1"/>
</dbReference>
<feature type="transmembrane region" description="Helical" evidence="4">
    <location>
        <begin position="60"/>
        <end position="81"/>
    </location>
</feature>
<proteinExistence type="inferred from homology"/>
<protein>
    <recommendedName>
        <fullName evidence="5">Major facilitator superfamily (MFS) profile domain-containing protein</fullName>
    </recommendedName>
</protein>
<feature type="transmembrane region" description="Helical" evidence="4">
    <location>
        <begin position="388"/>
        <end position="410"/>
    </location>
</feature>
<feature type="transmembrane region" description="Helical" evidence="4">
    <location>
        <begin position="130"/>
        <end position="150"/>
    </location>
</feature>
<feature type="region of interest" description="Disordered" evidence="3">
    <location>
        <begin position="1"/>
        <end position="56"/>
    </location>
</feature>
<sequence length="453" mass="48573">MSAPVSETPSNNSLKDDEEKAASPPESQQEQNSDALKAKDDAPPPAPPQDSGPPDGGLTAWLQVLGSFMLFFNTWGILNTFGVYQTFYESGQLWTESSSNISWIGSIQSMMVLLIGAFSGPVFDRGYLRTLLIVGSFLVVFGHMMLSLTHNFWEALLAQGFVIGIGGGCLFVPAVAIMPTYFRTKLGLAIGLGASGSSMGGIIYPIMFYKLINQVGFGWSVRILGFTALATLIIPIVVMKVRVQPKQARSIIDWTAFTDIPFMLFVFGSLVGFIGLYVSFFYTSYYGQATGLTNASLSFYLVPILNAGSVFGRTLPNLLSDKIGPLNVITPGAFMVGIVLLCYLAVDSAGGIVVCALFFGFFSGIFIALPPVLFVALTEDKRKVGTRIGMGFTMISAGVLCGGPGGGAILGQNEANLHWTKVWTYAGVTTIGAGCIFVILRFMKVGFKIKVKV</sequence>
<dbReference type="SUPFAM" id="SSF103473">
    <property type="entry name" value="MFS general substrate transporter"/>
    <property type="match status" value="1"/>
</dbReference>
<evidence type="ECO:0000256" key="3">
    <source>
        <dbReference type="SAM" id="MobiDB-lite"/>
    </source>
</evidence>
<feature type="transmembrane region" description="Helical" evidence="4">
    <location>
        <begin position="422"/>
        <end position="443"/>
    </location>
</feature>
<feature type="transmembrane region" description="Helical" evidence="4">
    <location>
        <begin position="186"/>
        <end position="207"/>
    </location>
</feature>
<comment type="subcellular location">
    <subcellularLocation>
        <location evidence="1">Membrane</location>
        <topology evidence="1">Multi-pass membrane protein</topology>
    </subcellularLocation>
</comment>
<dbReference type="RefSeq" id="XP_064653545.1">
    <property type="nucleotide sequence ID" value="XM_064808223.1"/>
</dbReference>
<evidence type="ECO:0000313" key="7">
    <source>
        <dbReference type="Proteomes" id="UP001337655"/>
    </source>
</evidence>
<feature type="transmembrane region" description="Helical" evidence="4">
    <location>
        <begin position="101"/>
        <end position="123"/>
    </location>
</feature>
<dbReference type="AlphaFoldDB" id="A0AAV9NX16"/>
<feature type="compositionally biased region" description="Polar residues" evidence="3">
    <location>
        <begin position="1"/>
        <end position="13"/>
    </location>
</feature>
<evidence type="ECO:0000256" key="2">
    <source>
        <dbReference type="ARBA" id="ARBA00006727"/>
    </source>
</evidence>
<accession>A0AAV9NX16</accession>
<dbReference type="GO" id="GO:0016020">
    <property type="term" value="C:membrane"/>
    <property type="evidence" value="ECO:0007669"/>
    <property type="project" value="UniProtKB-SubCell"/>
</dbReference>
<evidence type="ECO:0000259" key="5">
    <source>
        <dbReference type="PROSITE" id="PS50850"/>
    </source>
</evidence>
<feature type="transmembrane region" description="Helical" evidence="4">
    <location>
        <begin position="260"/>
        <end position="285"/>
    </location>
</feature>
<dbReference type="InterPro" id="IPR020846">
    <property type="entry name" value="MFS_dom"/>
</dbReference>
<evidence type="ECO:0000313" key="6">
    <source>
        <dbReference type="EMBL" id="KAK5162955.1"/>
    </source>
</evidence>
<name>A0AAV9NX16_9PEZI</name>
<feature type="transmembrane region" description="Helical" evidence="4">
    <location>
        <begin position="352"/>
        <end position="376"/>
    </location>
</feature>
<evidence type="ECO:0000256" key="4">
    <source>
        <dbReference type="SAM" id="Phobius"/>
    </source>
</evidence>
<comment type="caution">
    <text evidence="6">The sequence shown here is derived from an EMBL/GenBank/DDBJ whole genome shotgun (WGS) entry which is preliminary data.</text>
</comment>
<dbReference type="InterPro" id="IPR050327">
    <property type="entry name" value="Proton-linked_MCT"/>
</dbReference>
<organism evidence="6 7">
    <name type="scientific">Saxophila tyrrhenica</name>
    <dbReference type="NCBI Taxonomy" id="1690608"/>
    <lineage>
        <taxon>Eukaryota</taxon>
        <taxon>Fungi</taxon>
        <taxon>Dikarya</taxon>
        <taxon>Ascomycota</taxon>
        <taxon>Pezizomycotina</taxon>
        <taxon>Dothideomycetes</taxon>
        <taxon>Dothideomycetidae</taxon>
        <taxon>Mycosphaerellales</taxon>
        <taxon>Extremaceae</taxon>
        <taxon>Saxophila</taxon>
    </lineage>
</organism>
<keyword evidence="7" id="KW-1185">Reference proteome</keyword>